<feature type="domain" description="PHD-type" evidence="15">
    <location>
        <begin position="1314"/>
        <end position="1363"/>
    </location>
</feature>
<keyword evidence="5" id="KW-0479">Metal-binding</keyword>
<evidence type="ECO:0000256" key="4">
    <source>
        <dbReference type="ARBA" id="ARBA00012902"/>
    </source>
</evidence>
<dbReference type="FunFam" id="3.30.40.10:FF:000322">
    <property type="entry name" value="PHD transcription factor (Rum1)"/>
    <property type="match status" value="1"/>
</dbReference>
<dbReference type="Pfam" id="PF08429">
    <property type="entry name" value="PLU-1"/>
    <property type="match status" value="1"/>
</dbReference>
<comment type="subcellular location">
    <subcellularLocation>
        <location evidence="2">Nucleus</location>
    </subcellularLocation>
</comment>
<keyword evidence="9" id="KW-0560">Oxidoreductase</keyword>
<feature type="region of interest" description="Disordered" evidence="14">
    <location>
        <begin position="284"/>
        <end position="475"/>
    </location>
</feature>
<name>A0A4V3SIC2_9PEZI</name>
<dbReference type="InterPro" id="IPR013083">
    <property type="entry name" value="Znf_RING/FYVE/PHD"/>
</dbReference>
<gene>
    <name evidence="19" type="ORF">EX30DRAFT_109023</name>
</gene>
<dbReference type="InParanoid" id="A0A4V3SIC2"/>
<evidence type="ECO:0000256" key="5">
    <source>
        <dbReference type="ARBA" id="ARBA00022723"/>
    </source>
</evidence>
<dbReference type="OrthoDB" id="1678912at2759"/>
<dbReference type="InterPro" id="IPR048615">
    <property type="entry name" value="KDM5_C-hel"/>
</dbReference>
<dbReference type="GO" id="GO:0008270">
    <property type="term" value="F:zinc ion binding"/>
    <property type="evidence" value="ECO:0007669"/>
    <property type="project" value="UniProtKB-KW"/>
</dbReference>
<dbReference type="PROSITE" id="PS01359">
    <property type="entry name" value="ZF_PHD_1"/>
    <property type="match status" value="2"/>
</dbReference>
<dbReference type="Pfam" id="PF02928">
    <property type="entry name" value="zf-C5HC2"/>
    <property type="match status" value="1"/>
</dbReference>
<dbReference type="PROSITE" id="PS51183">
    <property type="entry name" value="JMJN"/>
    <property type="match status" value="1"/>
</dbReference>
<dbReference type="PANTHER" id="PTHR10694">
    <property type="entry name" value="LYSINE-SPECIFIC DEMETHYLASE"/>
    <property type="match status" value="1"/>
</dbReference>
<accession>A0A4V3SIC2</accession>
<dbReference type="InterPro" id="IPR003349">
    <property type="entry name" value="JmjN"/>
</dbReference>
<dbReference type="Gene3D" id="2.30.30.1150">
    <property type="match status" value="1"/>
</dbReference>
<dbReference type="InterPro" id="IPR019786">
    <property type="entry name" value="Zinc_finger_PHD-type_CS"/>
</dbReference>
<evidence type="ECO:0000256" key="2">
    <source>
        <dbReference type="ARBA" id="ARBA00004123"/>
    </source>
</evidence>
<dbReference type="InterPro" id="IPR001606">
    <property type="entry name" value="ARID_dom"/>
</dbReference>
<dbReference type="Proteomes" id="UP000298138">
    <property type="component" value="Unassembled WGS sequence"/>
</dbReference>
<feature type="region of interest" description="Disordered" evidence="14">
    <location>
        <begin position="985"/>
        <end position="1006"/>
    </location>
</feature>
<evidence type="ECO:0000259" key="15">
    <source>
        <dbReference type="PROSITE" id="PS50016"/>
    </source>
</evidence>
<dbReference type="InterPro" id="IPR001965">
    <property type="entry name" value="Znf_PHD"/>
</dbReference>
<dbReference type="GO" id="GO:0000785">
    <property type="term" value="C:chromatin"/>
    <property type="evidence" value="ECO:0007669"/>
    <property type="project" value="TreeGrafter"/>
</dbReference>
<dbReference type="PROSITE" id="PS50016">
    <property type="entry name" value="ZF_PHD_2"/>
    <property type="match status" value="2"/>
</dbReference>
<dbReference type="Pfam" id="PF01388">
    <property type="entry name" value="ARID"/>
    <property type="match status" value="1"/>
</dbReference>
<feature type="region of interest" description="Disordered" evidence="14">
    <location>
        <begin position="1"/>
        <end position="80"/>
    </location>
</feature>
<feature type="compositionally biased region" description="Basic and acidic residues" evidence="14">
    <location>
        <begin position="466"/>
        <end position="475"/>
    </location>
</feature>
<evidence type="ECO:0000259" key="18">
    <source>
        <dbReference type="PROSITE" id="PS51184"/>
    </source>
</evidence>
<dbReference type="InterPro" id="IPR011011">
    <property type="entry name" value="Znf_FYVE_PHD"/>
</dbReference>
<feature type="compositionally biased region" description="Polar residues" evidence="14">
    <location>
        <begin position="360"/>
        <end position="371"/>
    </location>
</feature>
<reference evidence="19 20" key="1">
    <citation type="submission" date="2019-04" db="EMBL/GenBank/DDBJ databases">
        <title>Comparative genomics and transcriptomics to analyze fruiting body development in filamentous ascomycetes.</title>
        <authorList>
            <consortium name="DOE Joint Genome Institute"/>
            <person name="Lutkenhaus R."/>
            <person name="Traeger S."/>
            <person name="Breuer J."/>
            <person name="Kuo A."/>
            <person name="Lipzen A."/>
            <person name="Pangilinan J."/>
            <person name="Dilworth D."/>
            <person name="Sandor L."/>
            <person name="Poggeler S."/>
            <person name="Barry K."/>
            <person name="Grigoriev I.V."/>
            <person name="Nowrousian M."/>
        </authorList>
    </citation>
    <scope>NUCLEOTIDE SEQUENCE [LARGE SCALE GENOMIC DNA]</scope>
    <source>
        <strain evidence="19 20">CBS 389.68</strain>
    </source>
</reference>
<dbReference type="InterPro" id="IPR004198">
    <property type="entry name" value="Znf_C5HC2"/>
</dbReference>
<dbReference type="Pfam" id="PF02375">
    <property type="entry name" value="JmjN"/>
    <property type="match status" value="1"/>
</dbReference>
<comment type="similarity">
    <text evidence="3">Belongs to the JARID1 histone demethylase family.</text>
</comment>
<dbReference type="EC" id="1.14.11.67" evidence="4"/>
<evidence type="ECO:0000313" key="20">
    <source>
        <dbReference type="Proteomes" id="UP000298138"/>
    </source>
</evidence>
<evidence type="ECO:0000259" key="17">
    <source>
        <dbReference type="PROSITE" id="PS51183"/>
    </source>
</evidence>
<dbReference type="Gene3D" id="1.10.150.60">
    <property type="entry name" value="ARID DNA-binding domain"/>
    <property type="match status" value="1"/>
</dbReference>
<keyword evidence="7 13" id="KW-0863">Zinc-finger</keyword>
<dbReference type="SMART" id="SM00545">
    <property type="entry name" value="JmjN"/>
    <property type="match status" value="1"/>
</dbReference>
<proteinExistence type="inferred from homology"/>
<feature type="compositionally biased region" description="Basic and acidic residues" evidence="14">
    <location>
        <begin position="427"/>
        <end position="436"/>
    </location>
</feature>
<sequence length="1691" mass="189303">MPTVAAASASSPAAGSSARPSPRASSSRTKLNGAATGTSTGSPATTTMGSITGTATPTTTTSNGTPVPGAYQGAPLSSRKAPALDMSTVERRIPGLKEVPKQMRPHGLTEAPTFYPTAEEFRDPMEYIRTISETGRKYGIVKIVPPDSWNPDFGVDTERFHFRTRRQELNSVEGGTRANLNYLDQLSKYHKQHGTTLNRFPSVDKRPLDLYRLKKAVDIRGGFHNVCKHKKWAEIGRDLGYSGKIMSSLSTSLKNSYSRYLQPYEEWVKSAKPSVQQQIEAEFGGPITPSPAASPAKRSPVDKSAASPMSLGSSTPGMGILSFKASADKPDTDMSGTTPKNPKASMNRGFTPINGAFTPVNLTPSSFTPINANGGLKKENESRFTTPNPSSRQSENGLSSKRSSPEGSGLPLKRVYHENGAETPSGRSDDGETGERRSKRLKKEPAPMVAGSHMTLHKPSAGPRNVIDRNHNKPGEKCEKCGRGDDMVKLLLCDGCDHGYHTYCLDPPLKIVPEVDWYCDRCLVGTGDYGFADGEIYSLRQFQEKANNFKENYFQSKMPFDPVKGKARAATEDDVEREFWRLVESVHETVEVEYGADIHSTTHGSGFPTVERHPTNPYSTDPWNLTVLPLHPESLFRHIKSDVSGMTVPWLYVGMCFSTFCWHNEDHYTYSANYQHFGATKTWYGIPGEDAERFENAMREAVPELFEQQPDLLFQLVTLLTPQHLAKAGVRVYALDQRAGQFVITFPKAYHAGFNHGFNFNEAVNFAPCDWEPYGQEGVERYKQFRRAPVFSHDELLLTAANRDSSIKTAQWLAPALERMKDREFADRTAILEDLPGITQQVLEDGKKLSEEEYQCSVCRVYCYLSQIICSCTSNVGCPSHYRDICDCDKTKLTLRLRMSNEDLEDIVRKVRDKAEVPKAWAAKLERAMVDSPRPQLKVLKQLLSEGEKIPYHVPELASLKTYVEKCQEWVDEAMPFVSRKQQNRRKNEKVWRKGSAKAAEMEEKEKEQRSVINMLHLLREAEQLSFDCPEIDMLTERAHAIREFQMKARQILATPGAVSTANYEEMIEQGKNFNVDLEEAIVLEKIVKQIKWADAAKEKRKLSMCLEDVQDIIQSAKELGIPENHEQLMFFKEQKAQGDMWEAKAKELMSAESVHFQQLEALSNQAANIPISKATLAQVDQILNNQREAQRKIVGLYEASNSPDFEKRPKYKDVCEVLETLKDIRPGGVAFDLEKQQKRHEDWMRRGKKLFGKANAPLHILHQHMIYVDGRNQHCFDLEDRPRTPVEPLSREPSPERNENQNNTDASRSRPREVFCICRQPEFGMMIECEVCHEWYHGKCLKIARGRVKEDDKYTCPICDYRVRIPRDAARPKLEDLVEWQAEIPSLPFIPDELEVLDRIVSSATEFRKFVGSYTNNPLGLTSAEIPVMRFYLRKIEGAEILLAHETNFFRQELHKWMPIAPDPPPSIEVSASTRKPRPTKQQKLMAQLGISDPADLPVQYRTKPHVFKRHKVPGHDTKPTPLKPAPLRTTNSPTPSLTSNGSQPLGNGASGAFNFNVQFASTPSFPQSGLGGATAGAYNSSNLTLNNPGRNQLDPALFSSHSNYAHAQAVAASNGNSHYPTTHEMFEQLSNRDDVVEGLYNGKESRGGSNSGGSGGELAQSGFSRRASAEEGDSEALDKSLADQFLQSE</sequence>
<dbReference type="SMART" id="SM00249">
    <property type="entry name" value="PHD"/>
    <property type="match status" value="2"/>
</dbReference>
<dbReference type="SUPFAM" id="SSF51197">
    <property type="entry name" value="Clavaminate synthase-like"/>
    <property type="match status" value="1"/>
</dbReference>
<dbReference type="PROSITE" id="PS51011">
    <property type="entry name" value="ARID"/>
    <property type="match status" value="1"/>
</dbReference>
<evidence type="ECO:0000256" key="8">
    <source>
        <dbReference type="ARBA" id="ARBA00022833"/>
    </source>
</evidence>
<dbReference type="GO" id="GO:0003677">
    <property type="term" value="F:DNA binding"/>
    <property type="evidence" value="ECO:0007669"/>
    <property type="project" value="InterPro"/>
</dbReference>
<feature type="domain" description="JmjN" evidence="17">
    <location>
        <begin position="111"/>
        <end position="152"/>
    </location>
</feature>
<comment type="catalytic activity">
    <reaction evidence="12">
        <text>N(6),N(6),N(6)-trimethyl-L-lysyl(4)-[histone H3] + 3 2-oxoglutarate + 3 O2 = L-lysyl(4)-[histone H3] + 3 formaldehyde + 3 succinate + 3 CO2</text>
        <dbReference type="Rhea" id="RHEA:60208"/>
        <dbReference type="Rhea" id="RHEA-COMP:15537"/>
        <dbReference type="Rhea" id="RHEA-COMP:15547"/>
        <dbReference type="ChEBI" id="CHEBI:15379"/>
        <dbReference type="ChEBI" id="CHEBI:16526"/>
        <dbReference type="ChEBI" id="CHEBI:16810"/>
        <dbReference type="ChEBI" id="CHEBI:16842"/>
        <dbReference type="ChEBI" id="CHEBI:29969"/>
        <dbReference type="ChEBI" id="CHEBI:30031"/>
        <dbReference type="ChEBI" id="CHEBI:61961"/>
        <dbReference type="EC" id="1.14.11.67"/>
    </reaction>
</comment>
<feature type="domain" description="ARID" evidence="16">
    <location>
        <begin position="176"/>
        <end position="269"/>
    </location>
</feature>
<dbReference type="Gene3D" id="3.30.40.10">
    <property type="entry name" value="Zinc/RING finger domain, C3HC4 (zinc finger)"/>
    <property type="match status" value="1"/>
</dbReference>
<dbReference type="Gene3D" id="2.60.120.650">
    <property type="entry name" value="Cupin"/>
    <property type="match status" value="1"/>
</dbReference>
<feature type="region of interest" description="Disordered" evidence="14">
    <location>
        <begin position="1641"/>
        <end position="1691"/>
    </location>
</feature>
<evidence type="ECO:0000256" key="11">
    <source>
        <dbReference type="ARBA" id="ARBA00023242"/>
    </source>
</evidence>
<dbReference type="FunFam" id="1.10.150.60:FF:000010">
    <property type="entry name" value="PHD transcription factor (Rum1)"/>
    <property type="match status" value="1"/>
</dbReference>
<dbReference type="CDD" id="cd15518">
    <property type="entry name" value="PHD_Ecm5p_Lid2p_like"/>
    <property type="match status" value="1"/>
</dbReference>
<dbReference type="SMART" id="SM01014">
    <property type="entry name" value="ARID"/>
    <property type="match status" value="1"/>
</dbReference>
<evidence type="ECO:0000256" key="6">
    <source>
        <dbReference type="ARBA" id="ARBA00022737"/>
    </source>
</evidence>
<dbReference type="PROSITE" id="PS51184">
    <property type="entry name" value="JMJC"/>
    <property type="match status" value="1"/>
</dbReference>
<feature type="region of interest" description="Disordered" evidence="14">
    <location>
        <begin position="1511"/>
        <end position="1549"/>
    </location>
</feature>
<dbReference type="InterPro" id="IPR036431">
    <property type="entry name" value="ARID_dom_sf"/>
</dbReference>
<dbReference type="FunCoup" id="A0A4V3SIC2">
    <property type="interactions" value="324"/>
</dbReference>
<dbReference type="EMBL" id="ML220131">
    <property type="protein sequence ID" value="TGZ79494.1"/>
    <property type="molecule type" value="Genomic_DNA"/>
</dbReference>
<dbReference type="InterPro" id="IPR019787">
    <property type="entry name" value="Znf_PHD-finger"/>
</dbReference>
<evidence type="ECO:0000256" key="9">
    <source>
        <dbReference type="ARBA" id="ARBA00023002"/>
    </source>
</evidence>
<dbReference type="Pfam" id="PF21323">
    <property type="entry name" value="KDM5_C-hel"/>
    <property type="match status" value="1"/>
</dbReference>
<dbReference type="GO" id="GO:0006355">
    <property type="term" value="P:regulation of DNA-templated transcription"/>
    <property type="evidence" value="ECO:0007669"/>
    <property type="project" value="TreeGrafter"/>
</dbReference>
<evidence type="ECO:0000256" key="14">
    <source>
        <dbReference type="SAM" id="MobiDB-lite"/>
    </source>
</evidence>
<feature type="compositionally biased region" description="Low complexity" evidence="14">
    <location>
        <begin position="1"/>
        <end position="69"/>
    </location>
</feature>
<dbReference type="GO" id="GO:0005634">
    <property type="term" value="C:nucleus"/>
    <property type="evidence" value="ECO:0007669"/>
    <property type="project" value="UniProtKB-SubCell"/>
</dbReference>
<dbReference type="SUPFAM" id="SSF46774">
    <property type="entry name" value="ARID-like"/>
    <property type="match status" value="1"/>
</dbReference>
<feature type="domain" description="JmjC" evidence="18">
    <location>
        <begin position="617"/>
        <end position="783"/>
    </location>
</feature>
<feature type="region of interest" description="Disordered" evidence="14">
    <location>
        <begin position="1280"/>
        <end position="1307"/>
    </location>
</feature>
<evidence type="ECO:0000259" key="16">
    <source>
        <dbReference type="PROSITE" id="PS51011"/>
    </source>
</evidence>
<dbReference type="InterPro" id="IPR013637">
    <property type="entry name" value="Lys_sp_deMease-like_dom"/>
</dbReference>
<evidence type="ECO:0000256" key="13">
    <source>
        <dbReference type="PROSITE-ProRule" id="PRU00146"/>
    </source>
</evidence>
<feature type="compositionally biased region" description="Low complexity" evidence="14">
    <location>
        <begin position="1531"/>
        <end position="1544"/>
    </location>
</feature>
<keyword evidence="8" id="KW-0862">Zinc</keyword>
<evidence type="ECO:0000256" key="7">
    <source>
        <dbReference type="ARBA" id="ARBA00022771"/>
    </source>
</evidence>
<dbReference type="SMART" id="SM00501">
    <property type="entry name" value="BRIGHT"/>
    <property type="match status" value="1"/>
</dbReference>
<evidence type="ECO:0000313" key="19">
    <source>
        <dbReference type="EMBL" id="TGZ79494.1"/>
    </source>
</evidence>
<feature type="domain" description="PHD-type" evidence="15">
    <location>
        <begin position="475"/>
        <end position="525"/>
    </location>
</feature>
<evidence type="ECO:0000256" key="10">
    <source>
        <dbReference type="ARBA" id="ARBA00023004"/>
    </source>
</evidence>
<dbReference type="CDD" id="cd16100">
    <property type="entry name" value="ARID"/>
    <property type="match status" value="1"/>
</dbReference>
<evidence type="ECO:0000256" key="1">
    <source>
        <dbReference type="ARBA" id="ARBA00001954"/>
    </source>
</evidence>
<dbReference type="Pfam" id="PF02373">
    <property type="entry name" value="JmjC"/>
    <property type="match status" value="1"/>
</dbReference>
<keyword evidence="6" id="KW-0677">Repeat</keyword>
<dbReference type="PANTHER" id="PTHR10694:SF33">
    <property type="entry name" value="LYSINE-SPECIFIC DEMETHYLASE 5"/>
    <property type="match status" value="1"/>
</dbReference>
<dbReference type="Pfam" id="PF00628">
    <property type="entry name" value="PHD"/>
    <property type="match status" value="2"/>
</dbReference>
<dbReference type="GO" id="GO:0034647">
    <property type="term" value="F:histone H3K4me/H3K4me2/H3K4me3 demethylase activity"/>
    <property type="evidence" value="ECO:0007669"/>
    <property type="project" value="UniProtKB-EC"/>
</dbReference>
<evidence type="ECO:0000256" key="12">
    <source>
        <dbReference type="ARBA" id="ARBA00048734"/>
    </source>
</evidence>
<comment type="cofactor">
    <cofactor evidence="1">
        <name>Fe(2+)</name>
        <dbReference type="ChEBI" id="CHEBI:29033"/>
    </cofactor>
</comment>
<feature type="compositionally biased region" description="Polar residues" evidence="14">
    <location>
        <begin position="383"/>
        <end position="406"/>
    </location>
</feature>
<feature type="compositionally biased region" description="Basic and acidic residues" evidence="14">
    <location>
        <begin position="1280"/>
        <end position="1300"/>
    </location>
</feature>
<dbReference type="SUPFAM" id="SSF57903">
    <property type="entry name" value="FYVE/PHD zinc finger"/>
    <property type="match status" value="2"/>
</dbReference>
<evidence type="ECO:0000256" key="3">
    <source>
        <dbReference type="ARBA" id="ARBA00006801"/>
    </source>
</evidence>
<protein>
    <recommendedName>
        <fullName evidence="4">[histone H3]-trimethyl-L-lysine(4) demethylase</fullName>
        <ecNumber evidence="4">1.14.11.67</ecNumber>
    </recommendedName>
</protein>
<keyword evidence="10" id="KW-0408">Iron</keyword>
<dbReference type="SMART" id="SM00558">
    <property type="entry name" value="JmjC"/>
    <property type="match status" value="1"/>
</dbReference>
<dbReference type="STRING" id="341454.A0A4V3SIC2"/>
<dbReference type="InterPro" id="IPR003347">
    <property type="entry name" value="JmjC_dom"/>
</dbReference>
<dbReference type="FunFam" id="2.60.120.650:FF:000014">
    <property type="entry name" value="PHD transcription factor (Rum1)"/>
    <property type="match status" value="1"/>
</dbReference>
<keyword evidence="20" id="KW-1185">Reference proteome</keyword>
<organism evidence="19 20">
    <name type="scientific">Ascodesmis nigricans</name>
    <dbReference type="NCBI Taxonomy" id="341454"/>
    <lineage>
        <taxon>Eukaryota</taxon>
        <taxon>Fungi</taxon>
        <taxon>Dikarya</taxon>
        <taxon>Ascomycota</taxon>
        <taxon>Pezizomycotina</taxon>
        <taxon>Pezizomycetes</taxon>
        <taxon>Pezizales</taxon>
        <taxon>Ascodesmidaceae</taxon>
        <taxon>Ascodesmis</taxon>
    </lineage>
</organism>
<keyword evidence="11" id="KW-0539">Nucleus</keyword>
<feature type="compositionally biased region" description="Basic residues" evidence="14">
    <location>
        <begin position="985"/>
        <end position="996"/>
    </location>
</feature>
<dbReference type="CDD" id="cd15519">
    <property type="entry name" value="PHD1_Lid2p_like"/>
    <property type="match status" value="1"/>
</dbReference>